<evidence type="ECO:0000313" key="3">
    <source>
        <dbReference type="Proteomes" id="UP000475862"/>
    </source>
</evidence>
<keyword evidence="3" id="KW-1185">Reference proteome</keyword>
<comment type="caution">
    <text evidence="2">The sequence shown here is derived from an EMBL/GenBank/DDBJ whole genome shotgun (WGS) entry which is preliminary data.</text>
</comment>
<protein>
    <submittedName>
        <fullName evidence="2">Uncharacterized protein</fullName>
    </submittedName>
</protein>
<evidence type="ECO:0000256" key="1">
    <source>
        <dbReference type="SAM" id="SignalP"/>
    </source>
</evidence>
<reference evidence="2 3" key="1">
    <citation type="submission" date="2019-08" db="EMBL/GenBank/DDBJ databases">
        <title>The genome of the soybean aphid Biotype 1, its phylome, world population structure and adaptation to the North American continent.</title>
        <authorList>
            <person name="Giordano R."/>
            <person name="Donthu R.K."/>
            <person name="Hernandez A.G."/>
            <person name="Wright C.L."/>
            <person name="Zimin A.V."/>
        </authorList>
    </citation>
    <scope>NUCLEOTIDE SEQUENCE [LARGE SCALE GENOMIC DNA]</scope>
    <source>
        <tissue evidence="2">Whole aphids</tissue>
    </source>
</reference>
<name>A0A6G0T9R4_APHGL</name>
<feature type="chain" id="PRO_5026074225" evidence="1">
    <location>
        <begin position="20"/>
        <end position="252"/>
    </location>
</feature>
<gene>
    <name evidence="2" type="ORF">AGLY_013046</name>
</gene>
<evidence type="ECO:0000313" key="2">
    <source>
        <dbReference type="EMBL" id="KAE9527348.1"/>
    </source>
</evidence>
<sequence length="252" mass="29103">MTVGASLVWLVVVVTLIDCERWFFPAFSKLAANRPFFTIKTIPTRRSSRLCLSFCTCHSPLAGRSLSTVAIMPSPLKKVRKTTDENVLGFAKLSEHGFEPTKGSEHAAGYDLRRSFVTQDVFVIKLDINQIVASRLKIAFIQIEIISQVDIMINDSRFRNNIKLFQYYNHYVGTIATYYSIKQCNLCDLTWVRPEQCKINEKSILTILMEIIMHLKTDKHITESERMKTIQQKLAIEEEILTKQYILRRGKY</sequence>
<feature type="signal peptide" evidence="1">
    <location>
        <begin position="1"/>
        <end position="19"/>
    </location>
</feature>
<dbReference type="AlphaFoldDB" id="A0A6G0T9R4"/>
<dbReference type="EMBL" id="VYZN01000053">
    <property type="protein sequence ID" value="KAE9527348.1"/>
    <property type="molecule type" value="Genomic_DNA"/>
</dbReference>
<keyword evidence="1" id="KW-0732">Signal</keyword>
<dbReference type="OrthoDB" id="6598004at2759"/>
<organism evidence="2 3">
    <name type="scientific">Aphis glycines</name>
    <name type="common">Soybean aphid</name>
    <dbReference type="NCBI Taxonomy" id="307491"/>
    <lineage>
        <taxon>Eukaryota</taxon>
        <taxon>Metazoa</taxon>
        <taxon>Ecdysozoa</taxon>
        <taxon>Arthropoda</taxon>
        <taxon>Hexapoda</taxon>
        <taxon>Insecta</taxon>
        <taxon>Pterygota</taxon>
        <taxon>Neoptera</taxon>
        <taxon>Paraneoptera</taxon>
        <taxon>Hemiptera</taxon>
        <taxon>Sternorrhyncha</taxon>
        <taxon>Aphidomorpha</taxon>
        <taxon>Aphidoidea</taxon>
        <taxon>Aphididae</taxon>
        <taxon>Aphidini</taxon>
        <taxon>Aphis</taxon>
        <taxon>Aphis</taxon>
    </lineage>
</organism>
<proteinExistence type="predicted"/>
<accession>A0A6G0T9R4</accession>
<dbReference type="Proteomes" id="UP000475862">
    <property type="component" value="Unassembled WGS sequence"/>
</dbReference>